<keyword evidence="1" id="KW-0472">Membrane</keyword>
<evidence type="ECO:0000313" key="3">
    <source>
        <dbReference type="Proteomes" id="UP000048926"/>
    </source>
</evidence>
<gene>
    <name evidence="2" type="ORF">LAL4801_02023</name>
</gene>
<dbReference type="STRING" id="187304.B0E33_19865"/>
<dbReference type="EMBL" id="CXST01000001">
    <property type="protein sequence ID" value="CTQ43583.1"/>
    <property type="molecule type" value="Genomic_DNA"/>
</dbReference>
<name>A0A0M6Y1Y5_9HYPH</name>
<dbReference type="AlphaFoldDB" id="A0A0M6Y1Y5"/>
<feature type="transmembrane region" description="Helical" evidence="1">
    <location>
        <begin position="6"/>
        <end position="30"/>
    </location>
</feature>
<accession>A0A0M6Y1Y5</accession>
<dbReference type="RefSeq" id="WP_055655771.1">
    <property type="nucleotide sequence ID" value="NZ_CXST01000001.1"/>
</dbReference>
<organism evidence="2 3">
    <name type="scientific">Roseibium aggregatum</name>
    <dbReference type="NCBI Taxonomy" id="187304"/>
    <lineage>
        <taxon>Bacteria</taxon>
        <taxon>Pseudomonadati</taxon>
        <taxon>Pseudomonadota</taxon>
        <taxon>Alphaproteobacteria</taxon>
        <taxon>Hyphomicrobiales</taxon>
        <taxon>Stappiaceae</taxon>
        <taxon>Roseibium</taxon>
    </lineage>
</organism>
<keyword evidence="3" id="KW-1185">Reference proteome</keyword>
<feature type="transmembrane region" description="Helical" evidence="1">
    <location>
        <begin position="73"/>
        <end position="94"/>
    </location>
</feature>
<dbReference type="Proteomes" id="UP000048926">
    <property type="component" value="Unassembled WGS sequence"/>
</dbReference>
<keyword evidence="1" id="KW-1133">Transmembrane helix</keyword>
<evidence type="ECO:0000313" key="2">
    <source>
        <dbReference type="EMBL" id="CTQ43583.1"/>
    </source>
</evidence>
<protein>
    <submittedName>
        <fullName evidence="2">Uncharacterized protein</fullName>
    </submittedName>
</protein>
<keyword evidence="1" id="KW-0812">Transmembrane</keyword>
<sequence length="96" mass="10793">MTPAYLIFMTFMTLAFLLMIAGYVSALLFIKRLNLLEEAAFSPLKGVGMWKRMFTPGGFGDEAEPGRRRIARLYFLALLAFAIAIVLFFVLPAVPR</sequence>
<proteinExistence type="predicted"/>
<evidence type="ECO:0000256" key="1">
    <source>
        <dbReference type="SAM" id="Phobius"/>
    </source>
</evidence>
<reference evidence="3" key="1">
    <citation type="submission" date="2015-07" db="EMBL/GenBank/DDBJ databases">
        <authorList>
            <person name="Rodrigo-Torres Lidia"/>
            <person name="Arahal R.David."/>
        </authorList>
    </citation>
    <scope>NUCLEOTIDE SEQUENCE [LARGE SCALE GENOMIC DNA]</scope>
    <source>
        <strain evidence="3">CECT 4801</strain>
    </source>
</reference>
<dbReference type="OrthoDB" id="7679529at2"/>